<evidence type="ECO:0000259" key="2">
    <source>
        <dbReference type="PROSITE" id="PS51146"/>
    </source>
</evidence>
<evidence type="ECO:0000313" key="3">
    <source>
        <dbReference type="EMBL" id="GEO83018.1"/>
    </source>
</evidence>
<evidence type="ECO:0000313" key="4">
    <source>
        <dbReference type="Proteomes" id="UP000321567"/>
    </source>
</evidence>
<accession>A0A512HC37</accession>
<dbReference type="Gene3D" id="3.40.50.300">
    <property type="entry name" value="P-loop containing nucleotide triphosphate hydrolases"/>
    <property type="match status" value="2"/>
</dbReference>
<dbReference type="EMBL" id="BJZO01000149">
    <property type="protein sequence ID" value="GEO83018.1"/>
    <property type="molecule type" value="Genomic_DNA"/>
</dbReference>
<dbReference type="SMART" id="SM00382">
    <property type="entry name" value="AAA"/>
    <property type="match status" value="2"/>
</dbReference>
<name>A0A512HC37_9PROT</name>
<keyword evidence="4" id="KW-1185">Reference proteome</keyword>
<dbReference type="InterPro" id="IPR027417">
    <property type="entry name" value="P-loop_NTPase"/>
</dbReference>
<dbReference type="SUPFAM" id="SSF52540">
    <property type="entry name" value="P-loop containing nucleoside triphosphate hydrolases"/>
    <property type="match status" value="2"/>
</dbReference>
<feature type="domain" description="KaiC" evidence="2">
    <location>
        <begin position="257"/>
        <end position="489"/>
    </location>
</feature>
<dbReference type="InterPro" id="IPR051347">
    <property type="entry name" value="Circadian_clock_KaiC-rel"/>
</dbReference>
<organism evidence="3 4">
    <name type="scientific">Pararhodospirillum oryzae</name>
    <dbReference type="NCBI Taxonomy" id="478448"/>
    <lineage>
        <taxon>Bacteria</taxon>
        <taxon>Pseudomonadati</taxon>
        <taxon>Pseudomonadota</taxon>
        <taxon>Alphaproteobacteria</taxon>
        <taxon>Rhodospirillales</taxon>
        <taxon>Rhodospirillaceae</taxon>
        <taxon>Pararhodospirillum</taxon>
    </lineage>
</organism>
<feature type="compositionally biased region" description="Polar residues" evidence="1">
    <location>
        <begin position="580"/>
        <end position="589"/>
    </location>
</feature>
<gene>
    <name evidence="3" type="primary">kaiC2</name>
    <name evidence="3" type="ORF">ROR02_31490</name>
</gene>
<dbReference type="Proteomes" id="UP000321567">
    <property type="component" value="Unassembled WGS sequence"/>
</dbReference>
<proteinExistence type="predicted"/>
<evidence type="ECO:0000256" key="1">
    <source>
        <dbReference type="SAM" id="MobiDB-lite"/>
    </source>
</evidence>
<dbReference type="PRINTS" id="PR01874">
    <property type="entry name" value="DNAREPAIRADA"/>
</dbReference>
<sequence>MEETVMSATEPAGLPKNPTGIHGFDRLTDGGLPAGRLSLVMGGPGAGKTIFAMQCLVNAVRKLGQKVLLLTFEEAPADLLANFQGFSWGLDKLVAEGSLQIVDARLTPEACISGQFDLTGFLAGVAARADRSDARLVVFDGLDVLMALLADPREEMRQMFELGRWVRDHGLTGLITGKMDGGLPGHPGRADMVQYVVDCVIALDMRVEGRIATRDLRVVKYRGSAFPPNRYPLVITPEGIEIFFDGSGEIQHKVSERKLSSGIARLDTMLGGGHFRGSSILVSGAPGTSKTTLAGAMAASVCQSGETTVFVSFDEAGDQIARNLRSVGLDLERHRASGRLIMSGLRADALSAENHVFHLRALIDAHRPGLLVIDPISALLKGGWRAVVDAVIQGILDYARSQGVTTFLTSLVNGDAPEKEVTDSHVSTMADTWIHLSYIAHGGERNRALTIVKSRGSAHSNQVRELILTVQGPTLADVYLAGGEVLMGTARLERESKDREAASSRARAYARQRMELEARASALRAQVAALEADLARTEAEGSRLAEEVVDVAEADQTRRQQIQASRSGQDDHPDTAPTPRATQGSQADG</sequence>
<feature type="region of interest" description="Disordered" evidence="1">
    <location>
        <begin position="540"/>
        <end position="589"/>
    </location>
</feature>
<dbReference type="NCBIfam" id="NF006799">
    <property type="entry name" value="PRK09302.1"/>
    <property type="match status" value="1"/>
</dbReference>
<dbReference type="Pfam" id="PF06745">
    <property type="entry name" value="ATPase"/>
    <property type="match status" value="2"/>
</dbReference>
<dbReference type="PANTHER" id="PTHR42926:SF1">
    <property type="entry name" value="CIRCADIAN CLOCK OSCILLATOR PROTEIN KAIC 1"/>
    <property type="match status" value="1"/>
</dbReference>
<dbReference type="AlphaFoldDB" id="A0A512HC37"/>
<protein>
    <submittedName>
        <fullName evidence="3">Circadian clock protein KaiC</fullName>
    </submittedName>
</protein>
<reference evidence="3 4" key="1">
    <citation type="submission" date="2019-07" db="EMBL/GenBank/DDBJ databases">
        <title>Whole genome shotgun sequence of Rhodospirillum oryzae NBRC 107573.</title>
        <authorList>
            <person name="Hosoyama A."/>
            <person name="Uohara A."/>
            <person name="Ohji S."/>
            <person name="Ichikawa N."/>
        </authorList>
    </citation>
    <scope>NUCLEOTIDE SEQUENCE [LARGE SCALE GENOMIC DNA]</scope>
    <source>
        <strain evidence="3 4">NBRC 107573</strain>
    </source>
</reference>
<dbReference type="GO" id="GO:0005524">
    <property type="term" value="F:ATP binding"/>
    <property type="evidence" value="ECO:0007669"/>
    <property type="project" value="InterPro"/>
</dbReference>
<comment type="caution">
    <text evidence="3">The sequence shown here is derived from an EMBL/GenBank/DDBJ whole genome shotgun (WGS) entry which is preliminary data.</text>
</comment>
<dbReference type="InterPro" id="IPR014774">
    <property type="entry name" value="KaiC-like_dom"/>
</dbReference>
<dbReference type="PROSITE" id="PS51146">
    <property type="entry name" value="KAIC"/>
    <property type="match status" value="2"/>
</dbReference>
<dbReference type="InterPro" id="IPR003593">
    <property type="entry name" value="AAA+_ATPase"/>
</dbReference>
<feature type="domain" description="KaiC" evidence="2">
    <location>
        <begin position="15"/>
        <end position="256"/>
    </location>
</feature>
<feature type="region of interest" description="Disordered" evidence="1">
    <location>
        <begin position="1"/>
        <end position="20"/>
    </location>
</feature>
<dbReference type="OrthoDB" id="9787927at2"/>
<dbReference type="InterPro" id="IPR010624">
    <property type="entry name" value="KaiC_dom"/>
</dbReference>
<dbReference type="PANTHER" id="PTHR42926">
    <property type="match status" value="1"/>
</dbReference>